<dbReference type="AlphaFoldDB" id="A0A1B6Q6D4"/>
<organism evidence="1 2">
    <name type="scientific">Sorghum bicolor</name>
    <name type="common">Sorghum</name>
    <name type="synonym">Sorghum vulgare</name>
    <dbReference type="NCBI Taxonomy" id="4558"/>
    <lineage>
        <taxon>Eukaryota</taxon>
        <taxon>Viridiplantae</taxon>
        <taxon>Streptophyta</taxon>
        <taxon>Embryophyta</taxon>
        <taxon>Tracheophyta</taxon>
        <taxon>Spermatophyta</taxon>
        <taxon>Magnoliopsida</taxon>
        <taxon>Liliopsida</taxon>
        <taxon>Poales</taxon>
        <taxon>Poaceae</taxon>
        <taxon>PACMAD clade</taxon>
        <taxon>Panicoideae</taxon>
        <taxon>Andropogonodae</taxon>
        <taxon>Andropogoneae</taxon>
        <taxon>Sorghinae</taxon>
        <taxon>Sorghum</taxon>
    </lineage>
</organism>
<name>A0A1B6Q6D4_SORBI</name>
<sequence length="72" mass="8274">MSQIETISTIIFLLENSSQTIQTQHKNIMPTLSGPLMGTNFRPKNYQAFFGLAWPANCQCHEEFSYGSWMEQ</sequence>
<reference evidence="1 2" key="1">
    <citation type="journal article" date="2009" name="Nature">
        <title>The Sorghum bicolor genome and the diversification of grasses.</title>
        <authorList>
            <person name="Paterson A.H."/>
            <person name="Bowers J.E."/>
            <person name="Bruggmann R."/>
            <person name="Dubchak I."/>
            <person name="Grimwood J."/>
            <person name="Gundlach H."/>
            <person name="Haberer G."/>
            <person name="Hellsten U."/>
            <person name="Mitros T."/>
            <person name="Poliakov A."/>
            <person name="Schmutz J."/>
            <person name="Spannagl M."/>
            <person name="Tang H."/>
            <person name="Wang X."/>
            <person name="Wicker T."/>
            <person name="Bharti A.K."/>
            <person name="Chapman J."/>
            <person name="Feltus F.A."/>
            <person name="Gowik U."/>
            <person name="Grigoriev I.V."/>
            <person name="Lyons E."/>
            <person name="Maher C.A."/>
            <person name="Martis M."/>
            <person name="Narechania A."/>
            <person name="Otillar R.P."/>
            <person name="Penning B.W."/>
            <person name="Salamov A.A."/>
            <person name="Wang Y."/>
            <person name="Zhang L."/>
            <person name="Carpita N.C."/>
            <person name="Freeling M."/>
            <person name="Gingle A.R."/>
            <person name="Hash C.T."/>
            <person name="Keller B."/>
            <person name="Klein P."/>
            <person name="Kresovich S."/>
            <person name="McCann M.C."/>
            <person name="Ming R."/>
            <person name="Peterson D.G."/>
            <person name="Mehboob-ur-Rahman"/>
            <person name="Ware D."/>
            <person name="Westhoff P."/>
            <person name="Mayer K.F."/>
            <person name="Messing J."/>
            <person name="Rokhsar D.S."/>
        </authorList>
    </citation>
    <scope>NUCLEOTIDE SEQUENCE [LARGE SCALE GENOMIC DNA]</scope>
    <source>
        <strain evidence="2">cv. BTx623</strain>
    </source>
</reference>
<gene>
    <name evidence="1" type="ORF">SORBI_3003G312800</name>
</gene>
<accession>A0A1B6Q6D4</accession>
<reference evidence="2" key="2">
    <citation type="journal article" date="2018" name="Plant J.">
        <title>The Sorghum bicolor reference genome: improved assembly, gene annotations, a transcriptome atlas, and signatures of genome organization.</title>
        <authorList>
            <person name="McCormick R.F."/>
            <person name="Truong S.K."/>
            <person name="Sreedasyam A."/>
            <person name="Jenkins J."/>
            <person name="Shu S."/>
            <person name="Sims D."/>
            <person name="Kennedy M."/>
            <person name="Amirebrahimi M."/>
            <person name="Weers B.D."/>
            <person name="McKinley B."/>
            <person name="Mattison A."/>
            <person name="Morishige D.T."/>
            <person name="Grimwood J."/>
            <person name="Schmutz J."/>
            <person name="Mullet J.E."/>
        </authorList>
    </citation>
    <scope>NUCLEOTIDE SEQUENCE [LARGE SCALE GENOMIC DNA]</scope>
    <source>
        <strain evidence="2">cv. BTx623</strain>
    </source>
</reference>
<protein>
    <submittedName>
        <fullName evidence="1">Uncharacterized protein</fullName>
    </submittedName>
</protein>
<evidence type="ECO:0000313" key="2">
    <source>
        <dbReference type="Proteomes" id="UP000000768"/>
    </source>
</evidence>
<dbReference type="Gramene" id="KXG33482">
    <property type="protein sequence ID" value="KXG33482"/>
    <property type="gene ID" value="SORBI_3003G312800"/>
</dbReference>
<dbReference type="EMBL" id="CM000762">
    <property type="protein sequence ID" value="KXG33482.1"/>
    <property type="molecule type" value="Genomic_DNA"/>
</dbReference>
<evidence type="ECO:0000313" key="1">
    <source>
        <dbReference type="EMBL" id="KXG33482.1"/>
    </source>
</evidence>
<dbReference type="Proteomes" id="UP000000768">
    <property type="component" value="Chromosome 3"/>
</dbReference>
<keyword evidence="2" id="KW-1185">Reference proteome</keyword>
<proteinExistence type="predicted"/>
<dbReference type="InParanoid" id="A0A1B6Q6D4"/>